<keyword evidence="5" id="KW-0862">Zinc</keyword>
<organism evidence="9 10">
    <name type="scientific">Microthyrium microscopicum</name>
    <dbReference type="NCBI Taxonomy" id="703497"/>
    <lineage>
        <taxon>Eukaryota</taxon>
        <taxon>Fungi</taxon>
        <taxon>Dikarya</taxon>
        <taxon>Ascomycota</taxon>
        <taxon>Pezizomycotina</taxon>
        <taxon>Dothideomycetes</taxon>
        <taxon>Dothideomycetes incertae sedis</taxon>
        <taxon>Microthyriales</taxon>
        <taxon>Microthyriaceae</taxon>
        <taxon>Microthyrium</taxon>
    </lineage>
</organism>
<dbReference type="InterPro" id="IPR013087">
    <property type="entry name" value="Znf_C2H2_type"/>
</dbReference>
<dbReference type="PROSITE" id="PS50157">
    <property type="entry name" value="ZINC_FINGER_C2H2_2"/>
    <property type="match status" value="1"/>
</dbReference>
<evidence type="ECO:0000256" key="3">
    <source>
        <dbReference type="ARBA" id="ARBA00022737"/>
    </source>
</evidence>
<dbReference type="GO" id="GO:0005634">
    <property type="term" value="C:nucleus"/>
    <property type="evidence" value="ECO:0007669"/>
    <property type="project" value="UniProtKB-SubCell"/>
</dbReference>
<reference evidence="9" key="1">
    <citation type="journal article" date="2020" name="Stud. Mycol.">
        <title>101 Dothideomycetes genomes: a test case for predicting lifestyles and emergence of pathogens.</title>
        <authorList>
            <person name="Haridas S."/>
            <person name="Albert R."/>
            <person name="Binder M."/>
            <person name="Bloem J."/>
            <person name="Labutti K."/>
            <person name="Salamov A."/>
            <person name="Andreopoulos B."/>
            <person name="Baker S."/>
            <person name="Barry K."/>
            <person name="Bills G."/>
            <person name="Bluhm B."/>
            <person name="Cannon C."/>
            <person name="Castanera R."/>
            <person name="Culley D."/>
            <person name="Daum C."/>
            <person name="Ezra D."/>
            <person name="Gonzalez J."/>
            <person name="Henrissat B."/>
            <person name="Kuo A."/>
            <person name="Liang C."/>
            <person name="Lipzen A."/>
            <person name="Lutzoni F."/>
            <person name="Magnuson J."/>
            <person name="Mondo S."/>
            <person name="Nolan M."/>
            <person name="Ohm R."/>
            <person name="Pangilinan J."/>
            <person name="Park H.-J."/>
            <person name="Ramirez L."/>
            <person name="Alfaro M."/>
            <person name="Sun H."/>
            <person name="Tritt A."/>
            <person name="Yoshinaga Y."/>
            <person name="Zwiers L.-H."/>
            <person name="Turgeon B."/>
            <person name="Goodwin S."/>
            <person name="Spatafora J."/>
            <person name="Crous P."/>
            <person name="Grigoriev I."/>
        </authorList>
    </citation>
    <scope>NUCLEOTIDE SEQUENCE</scope>
    <source>
        <strain evidence="9">CBS 115976</strain>
    </source>
</reference>
<keyword evidence="4 7" id="KW-0863">Zinc-finger</keyword>
<evidence type="ECO:0000256" key="6">
    <source>
        <dbReference type="ARBA" id="ARBA00023242"/>
    </source>
</evidence>
<dbReference type="AlphaFoldDB" id="A0A6A6URB7"/>
<accession>A0A6A6URB7</accession>
<evidence type="ECO:0000256" key="5">
    <source>
        <dbReference type="ARBA" id="ARBA00022833"/>
    </source>
</evidence>
<dbReference type="GO" id="GO:0000978">
    <property type="term" value="F:RNA polymerase II cis-regulatory region sequence-specific DNA binding"/>
    <property type="evidence" value="ECO:0007669"/>
    <property type="project" value="TreeGrafter"/>
</dbReference>
<protein>
    <recommendedName>
        <fullName evidence="8">C2H2-type domain-containing protein</fullName>
    </recommendedName>
</protein>
<comment type="subcellular location">
    <subcellularLocation>
        <location evidence="1">Nucleus</location>
    </subcellularLocation>
</comment>
<feature type="domain" description="C2H2-type" evidence="8">
    <location>
        <begin position="395"/>
        <end position="424"/>
    </location>
</feature>
<dbReference type="OrthoDB" id="4748970at2759"/>
<dbReference type="PANTHER" id="PTHR24376">
    <property type="entry name" value="ZINC FINGER PROTEIN"/>
    <property type="match status" value="1"/>
</dbReference>
<dbReference type="PANTHER" id="PTHR24376:SF235">
    <property type="entry name" value="C2H2-TYPE DOMAIN-CONTAINING PROTEIN"/>
    <property type="match status" value="1"/>
</dbReference>
<keyword evidence="3" id="KW-0677">Repeat</keyword>
<dbReference type="EMBL" id="MU004230">
    <property type="protein sequence ID" value="KAF2674825.1"/>
    <property type="molecule type" value="Genomic_DNA"/>
</dbReference>
<evidence type="ECO:0000313" key="10">
    <source>
        <dbReference type="Proteomes" id="UP000799302"/>
    </source>
</evidence>
<evidence type="ECO:0000256" key="4">
    <source>
        <dbReference type="ARBA" id="ARBA00022771"/>
    </source>
</evidence>
<keyword evidence="10" id="KW-1185">Reference proteome</keyword>
<name>A0A6A6URB7_9PEZI</name>
<evidence type="ECO:0000259" key="8">
    <source>
        <dbReference type="PROSITE" id="PS50157"/>
    </source>
</evidence>
<evidence type="ECO:0000256" key="2">
    <source>
        <dbReference type="ARBA" id="ARBA00022723"/>
    </source>
</evidence>
<keyword evidence="2" id="KW-0479">Metal-binding</keyword>
<evidence type="ECO:0000256" key="1">
    <source>
        <dbReference type="ARBA" id="ARBA00004123"/>
    </source>
</evidence>
<dbReference type="GO" id="GO:0008270">
    <property type="term" value="F:zinc ion binding"/>
    <property type="evidence" value="ECO:0007669"/>
    <property type="project" value="UniProtKB-KW"/>
</dbReference>
<dbReference type="GO" id="GO:0001228">
    <property type="term" value="F:DNA-binding transcription activator activity, RNA polymerase II-specific"/>
    <property type="evidence" value="ECO:0007669"/>
    <property type="project" value="TreeGrafter"/>
</dbReference>
<dbReference type="Gene3D" id="3.30.160.60">
    <property type="entry name" value="Classic Zinc Finger"/>
    <property type="match status" value="1"/>
</dbReference>
<gene>
    <name evidence="9" type="ORF">BT63DRAFT_21557</name>
</gene>
<sequence>MQEDLKQPNRIQARFDGLLGTHAPGILAQWAVEGLGRFIEVLGRETEEIITIEHFDQYLDPAPRDISFRCVYGLHGKSKESLQGANYTGSTGQSLVRDDNHQRLIETERRHPNSANTLYCHKEFAKAGISPQFSIIEIDRHQDEPEWLELYESLIIVLLRGFQTHPRPYRLQREFALGYRPLDMPEITVTGLNRSLPIAMPPSYWADRKLTCRLCGHHETSQDLLRQHFQRYHKGHGAILCPNGCGQSFHHNDPNIRTHHCVPRPFKCDQCRWTGDSDEALQQHSAKHTDPGRNCNYCGKKLVDRRVREDHEKICPLNPTKLPAKFNKCRYCDRPFAATGRGSLTLHEAICEKNPEVTEGHLACKWVKCDRKFFEKQVRYHHQTFECPHRPQVGIPCPLQCGGSFESTSRLATHRLRCPKGPKPPQFECSFKQKGCNVSREKTAYTNTNVHAISIRRKQHELPVQTPLEVAKRPSKNPGTPVIMRPKLASISQHNSSISIHIQIESNVFEMVFLR</sequence>
<evidence type="ECO:0000313" key="9">
    <source>
        <dbReference type="EMBL" id="KAF2674825.1"/>
    </source>
</evidence>
<dbReference type="SMART" id="SM00355">
    <property type="entry name" value="ZnF_C2H2"/>
    <property type="match status" value="2"/>
</dbReference>
<proteinExistence type="predicted"/>
<evidence type="ECO:0000256" key="7">
    <source>
        <dbReference type="PROSITE-ProRule" id="PRU00042"/>
    </source>
</evidence>
<keyword evidence="6" id="KW-0539">Nucleus</keyword>
<dbReference type="Proteomes" id="UP000799302">
    <property type="component" value="Unassembled WGS sequence"/>
</dbReference>